<accession>A0ABU1HL76</accession>
<sequence>MGIAVGSTVSGHVVVITGGGTGIGAAVAERYAAEGAHVVVVGRRPEPLRAVADAVGAHPIVADAADTASAQAAVAEVLATFGRLDVLVANAGGHGFSPVADTDDDSWDAAIRANLTTAFVMAREALPSLIEAKGQIVIVSSLAGLFAGPSVAGYTVGKHALIGLTRTLARDYGRRGVRVNAVCPGWVQTPMADDEMDEFATQAGLGSREEAYATVTADVPLQRPARPAEIASVVRFLGSGESSYVTGAVIVADGGSHVVDVPTIAFDRAGM</sequence>
<reference evidence="5 6" key="1">
    <citation type="submission" date="2023-08" db="EMBL/GenBank/DDBJ databases">
        <title>Functional and genomic diversity of the sorghum phyllosphere microbiome.</title>
        <authorList>
            <person name="Shade A."/>
        </authorList>
    </citation>
    <scope>NUCLEOTIDE SEQUENCE [LARGE SCALE GENOMIC DNA]</scope>
    <source>
        <strain evidence="5 6">SORGH_AS_0445</strain>
    </source>
</reference>
<name>A0ABU1HL76_9MICO</name>
<protein>
    <submittedName>
        <fullName evidence="5">Meso-butanediol dehydrogenase/(S,S)-butanediol dehydrogenase/diacetyl reductase</fullName>
        <ecNumber evidence="5">1.1.1.-</ecNumber>
        <ecNumber evidence="5">1.1.1.304</ecNumber>
        <ecNumber evidence="5">1.1.1.76</ecNumber>
    </submittedName>
</protein>
<organism evidence="5 6">
    <name type="scientific">Microbacterium foliorum</name>
    <dbReference type="NCBI Taxonomy" id="104336"/>
    <lineage>
        <taxon>Bacteria</taxon>
        <taxon>Bacillati</taxon>
        <taxon>Actinomycetota</taxon>
        <taxon>Actinomycetes</taxon>
        <taxon>Micrococcales</taxon>
        <taxon>Microbacteriaceae</taxon>
        <taxon>Microbacterium</taxon>
    </lineage>
</organism>
<dbReference type="EMBL" id="JAVIZQ010000001">
    <property type="protein sequence ID" value="MDR6140795.1"/>
    <property type="molecule type" value="Genomic_DNA"/>
</dbReference>
<dbReference type="PANTHER" id="PTHR24321:SF8">
    <property type="entry name" value="ESTRADIOL 17-BETA-DEHYDROGENASE 8-RELATED"/>
    <property type="match status" value="1"/>
</dbReference>
<dbReference type="InterPro" id="IPR057326">
    <property type="entry name" value="KR_dom"/>
</dbReference>
<keyword evidence="3" id="KW-0520">NAD</keyword>
<keyword evidence="2 5" id="KW-0560">Oxidoreductase</keyword>
<dbReference type="GO" id="GO:0052588">
    <property type="term" value="F:diacetyl reductase ((S)-acetoin forming) (NAD+) activity"/>
    <property type="evidence" value="ECO:0007669"/>
    <property type="project" value="UniProtKB-EC"/>
</dbReference>
<dbReference type="EC" id="1.1.1.304" evidence="5"/>
<dbReference type="EC" id="1.1.1.76" evidence="5"/>
<evidence type="ECO:0000256" key="2">
    <source>
        <dbReference type="ARBA" id="ARBA00023002"/>
    </source>
</evidence>
<evidence type="ECO:0000313" key="6">
    <source>
        <dbReference type="Proteomes" id="UP001249291"/>
    </source>
</evidence>
<dbReference type="PRINTS" id="PR00080">
    <property type="entry name" value="SDRFAMILY"/>
</dbReference>
<dbReference type="Proteomes" id="UP001249291">
    <property type="component" value="Unassembled WGS sequence"/>
</dbReference>
<feature type="domain" description="Ketoreductase" evidence="4">
    <location>
        <begin position="12"/>
        <end position="189"/>
    </location>
</feature>
<dbReference type="InterPro" id="IPR002347">
    <property type="entry name" value="SDR_fam"/>
</dbReference>
<dbReference type="PRINTS" id="PR00081">
    <property type="entry name" value="GDHRDH"/>
</dbReference>
<evidence type="ECO:0000313" key="5">
    <source>
        <dbReference type="EMBL" id="MDR6140795.1"/>
    </source>
</evidence>
<dbReference type="SMART" id="SM00822">
    <property type="entry name" value="PKS_KR"/>
    <property type="match status" value="1"/>
</dbReference>
<evidence type="ECO:0000256" key="1">
    <source>
        <dbReference type="ARBA" id="ARBA00006484"/>
    </source>
</evidence>
<dbReference type="GO" id="GO:0047512">
    <property type="term" value="F:(S,S)-butanediol dehydrogenase activity"/>
    <property type="evidence" value="ECO:0007669"/>
    <property type="project" value="UniProtKB-EC"/>
</dbReference>
<dbReference type="PANTHER" id="PTHR24321">
    <property type="entry name" value="DEHYDROGENASES, SHORT CHAIN"/>
    <property type="match status" value="1"/>
</dbReference>
<dbReference type="Pfam" id="PF13561">
    <property type="entry name" value="adh_short_C2"/>
    <property type="match status" value="1"/>
</dbReference>
<dbReference type="RefSeq" id="WP_042541621.1">
    <property type="nucleotide sequence ID" value="NZ_CP019892.1"/>
</dbReference>
<dbReference type="Gene3D" id="3.40.50.720">
    <property type="entry name" value="NAD(P)-binding Rossmann-like Domain"/>
    <property type="match status" value="1"/>
</dbReference>
<comment type="similarity">
    <text evidence="1">Belongs to the short-chain dehydrogenases/reductases (SDR) family.</text>
</comment>
<dbReference type="PROSITE" id="PS00061">
    <property type="entry name" value="ADH_SHORT"/>
    <property type="match status" value="1"/>
</dbReference>
<gene>
    <name evidence="5" type="ORF">QE375_000349</name>
</gene>
<dbReference type="InterPro" id="IPR036291">
    <property type="entry name" value="NAD(P)-bd_dom_sf"/>
</dbReference>
<comment type="caution">
    <text evidence="5">The sequence shown here is derived from an EMBL/GenBank/DDBJ whole genome shotgun (WGS) entry which is preliminary data.</text>
</comment>
<evidence type="ECO:0000256" key="3">
    <source>
        <dbReference type="ARBA" id="ARBA00023027"/>
    </source>
</evidence>
<evidence type="ECO:0000259" key="4">
    <source>
        <dbReference type="SMART" id="SM00822"/>
    </source>
</evidence>
<dbReference type="InterPro" id="IPR020904">
    <property type="entry name" value="Sc_DH/Rdtase_CS"/>
</dbReference>
<dbReference type="CDD" id="cd05233">
    <property type="entry name" value="SDR_c"/>
    <property type="match status" value="1"/>
</dbReference>
<keyword evidence="6" id="KW-1185">Reference proteome</keyword>
<dbReference type="EC" id="1.1.1.-" evidence="5"/>
<proteinExistence type="inferred from homology"/>
<dbReference type="SUPFAM" id="SSF51735">
    <property type="entry name" value="NAD(P)-binding Rossmann-fold domains"/>
    <property type="match status" value="1"/>
</dbReference>